<dbReference type="AlphaFoldDB" id="A0A0B6Z866"/>
<reference evidence="1" key="1">
    <citation type="submission" date="2014-12" db="EMBL/GenBank/DDBJ databases">
        <title>Insight into the proteome of Arion vulgaris.</title>
        <authorList>
            <person name="Aradska J."/>
            <person name="Bulat T."/>
            <person name="Smidak R."/>
            <person name="Sarate P."/>
            <person name="Gangsoo J."/>
            <person name="Sialana F."/>
            <person name="Bilban M."/>
            <person name="Lubec G."/>
        </authorList>
    </citation>
    <scope>NUCLEOTIDE SEQUENCE</scope>
    <source>
        <tissue evidence="1">Skin</tissue>
    </source>
</reference>
<proteinExistence type="predicted"/>
<evidence type="ECO:0000313" key="1">
    <source>
        <dbReference type="EMBL" id="CEK64136.1"/>
    </source>
</evidence>
<feature type="non-terminal residue" evidence="1">
    <location>
        <position position="1"/>
    </location>
</feature>
<gene>
    <name evidence="1" type="primary">ORF50708</name>
</gene>
<organism evidence="1">
    <name type="scientific">Arion vulgaris</name>
    <dbReference type="NCBI Taxonomy" id="1028688"/>
    <lineage>
        <taxon>Eukaryota</taxon>
        <taxon>Metazoa</taxon>
        <taxon>Spiralia</taxon>
        <taxon>Lophotrochozoa</taxon>
        <taxon>Mollusca</taxon>
        <taxon>Gastropoda</taxon>
        <taxon>Heterobranchia</taxon>
        <taxon>Euthyneura</taxon>
        <taxon>Panpulmonata</taxon>
        <taxon>Eupulmonata</taxon>
        <taxon>Stylommatophora</taxon>
        <taxon>Helicina</taxon>
        <taxon>Arionoidea</taxon>
        <taxon>Arionidae</taxon>
        <taxon>Arion</taxon>
    </lineage>
</organism>
<sequence length="78" mass="8824">YHLVNKLKIETSDGCDYGTNKITLEYLFAKIGSLQKSEDKAIACSPLLMPRQSLHSRNIFKLASESEKNLVQGRKLQL</sequence>
<accession>A0A0B6Z866</accession>
<protein>
    <submittedName>
        <fullName evidence="1">Uncharacterized protein</fullName>
    </submittedName>
</protein>
<dbReference type="EMBL" id="HACG01017271">
    <property type="protein sequence ID" value="CEK64136.1"/>
    <property type="molecule type" value="Transcribed_RNA"/>
</dbReference>
<name>A0A0B6Z866_9EUPU</name>